<feature type="domain" description="Phorbol-ester/DAG-type" evidence="22">
    <location>
        <begin position="169"/>
        <end position="220"/>
    </location>
</feature>
<dbReference type="PROSITE" id="PS50011">
    <property type="entry name" value="PROTEIN_KINASE_DOM"/>
    <property type="match status" value="1"/>
</dbReference>
<feature type="domain" description="Protein kinase" evidence="21">
    <location>
        <begin position="388"/>
        <end position="650"/>
    </location>
</feature>
<dbReference type="GO" id="GO:0005524">
    <property type="term" value="F:ATP binding"/>
    <property type="evidence" value="ECO:0007669"/>
    <property type="project" value="UniProtKB-UniRule"/>
</dbReference>
<dbReference type="CDD" id="cd20835">
    <property type="entry name" value="C1_nPKC_epsilon-like_rpt1"/>
    <property type="match status" value="1"/>
</dbReference>
<feature type="domain" description="C2" evidence="20">
    <location>
        <begin position="1"/>
        <end position="113"/>
    </location>
</feature>
<dbReference type="PANTHER" id="PTHR24351">
    <property type="entry name" value="RIBOSOMAL PROTEIN S6 KINASE"/>
    <property type="match status" value="1"/>
</dbReference>
<comment type="caution">
    <text evidence="24">The sequence shown here is derived from an EMBL/GenBank/DDBJ whole genome shotgun (WGS) entry which is preliminary data.</text>
</comment>
<keyword evidence="25" id="KW-1185">Reference proteome</keyword>
<evidence type="ECO:0000256" key="15">
    <source>
        <dbReference type="PIRNR" id="PIRNR000551"/>
    </source>
</evidence>
<keyword evidence="7" id="KW-0677">Repeat</keyword>
<comment type="catalytic activity">
    <reaction evidence="13 15">
        <text>L-threonyl-[protein] + ATP = O-phospho-L-threonyl-[protein] + ADP + H(+)</text>
        <dbReference type="Rhea" id="RHEA:46608"/>
        <dbReference type="Rhea" id="RHEA-COMP:11060"/>
        <dbReference type="Rhea" id="RHEA-COMP:11605"/>
        <dbReference type="ChEBI" id="CHEBI:15378"/>
        <dbReference type="ChEBI" id="CHEBI:30013"/>
        <dbReference type="ChEBI" id="CHEBI:30616"/>
        <dbReference type="ChEBI" id="CHEBI:61977"/>
        <dbReference type="ChEBI" id="CHEBI:456216"/>
        <dbReference type="EC" id="2.7.11.13"/>
    </reaction>
</comment>
<proteinExistence type="inferred from homology"/>
<keyword evidence="3 15" id="KW-0723">Serine/threonine-protein kinase</keyword>
<evidence type="ECO:0000256" key="10">
    <source>
        <dbReference type="ARBA" id="ARBA00022777"/>
    </source>
</evidence>
<feature type="region of interest" description="Disordered" evidence="19">
    <location>
        <begin position="309"/>
        <end position="360"/>
    </location>
</feature>
<dbReference type="CDD" id="cd20838">
    <property type="entry name" value="C1_nPKC_epsilon-like_rpt2"/>
    <property type="match status" value="1"/>
</dbReference>
<dbReference type="GO" id="GO:0007611">
    <property type="term" value="P:learning or memory"/>
    <property type="evidence" value="ECO:0007669"/>
    <property type="project" value="UniProtKB-ARBA"/>
</dbReference>
<feature type="active site" description="Proton acceptor" evidence="16">
    <location>
        <position position="514"/>
    </location>
</feature>
<dbReference type="PIRSF" id="PIRSF000551">
    <property type="entry name" value="PKC_delta"/>
    <property type="match status" value="1"/>
</dbReference>
<dbReference type="PROSITE" id="PS51285">
    <property type="entry name" value="AGC_KINASE_CTER"/>
    <property type="match status" value="1"/>
</dbReference>
<dbReference type="InterPro" id="IPR000719">
    <property type="entry name" value="Prot_kinase_dom"/>
</dbReference>
<dbReference type="InterPro" id="IPR014376">
    <property type="entry name" value="Prot_kin_PKC_delta"/>
</dbReference>
<evidence type="ECO:0000259" key="21">
    <source>
        <dbReference type="PROSITE" id="PS50011"/>
    </source>
</evidence>
<dbReference type="SUPFAM" id="SSF57889">
    <property type="entry name" value="Cysteine-rich domain"/>
    <property type="match status" value="2"/>
</dbReference>
<dbReference type="SMART" id="SM00109">
    <property type="entry name" value="C1"/>
    <property type="match status" value="2"/>
</dbReference>
<evidence type="ECO:0000313" key="24">
    <source>
        <dbReference type="EMBL" id="GAV08073.1"/>
    </source>
</evidence>
<evidence type="ECO:0000256" key="8">
    <source>
        <dbReference type="ARBA" id="ARBA00022741"/>
    </source>
</evidence>
<evidence type="ECO:0000256" key="5">
    <source>
        <dbReference type="ARBA" id="ARBA00022679"/>
    </source>
</evidence>
<dbReference type="InterPro" id="IPR002219">
    <property type="entry name" value="PKC_DAG/PE"/>
</dbReference>
<dbReference type="PROSITE" id="PS50081">
    <property type="entry name" value="ZF_DAG_PE_2"/>
    <property type="match status" value="2"/>
</dbReference>
<dbReference type="GO" id="GO:0106310">
    <property type="term" value="F:protein serine kinase activity"/>
    <property type="evidence" value="ECO:0007669"/>
    <property type="project" value="RHEA"/>
</dbReference>
<feature type="domain" description="AGC-kinase C-terminal" evidence="23">
    <location>
        <begin position="651"/>
        <end position="722"/>
    </location>
</feature>
<evidence type="ECO:0000313" key="25">
    <source>
        <dbReference type="Proteomes" id="UP000186922"/>
    </source>
</evidence>
<sequence>MGVFTGTLRIRIVEAVDLRPTDFAVRLPGSRKTIDPYVSVGIDSDPPHCLRTTSKSKTCSPTWNEDFSVEVSNGTALTLAIFDDRAIPPDEFVADCFLSFDDMNTQNATDAWIELEPSGKIHVVMELLGTLSEVENAPASSPRVFKERQGVFDKKRRGAMRRRVHEVCGHKFMATFLKQPAFCSHCKDFIWGVFKKQAYQCQVCTCVVHKRCHESVLWKCPASIKDTIEEPQRSGFSINVSHLFETHNYKRPTFCDHCGSLLYGFVKQGLQCKSCRLNIHHRCKKNVANTCGIDTKAMAEVFREMKLRPGEFSPKPKSAKIKSHKSSQRHSLGSTTSSNSSYSAPVEGAQPSFADPSTERANRISHNIAEKLAKQSLRTTGRFGLADFKFIKVLGKGSFGKVMLAELVSAPSEELYAVKVLKKDTIIQDDDVDCTMTEKRILALAARHPFLTALYCCFQTPDRLFFVMEYVNGGDLMFQIQRARKFDEARARFYAAEVILALQFLHREGVIYRDLKLDNILLDSDGHAKLADFGMCKEGIKDGGLTSTFCGTPDYIAPEILQELEYGASVDWWALGVLMYEMMAGQPPFEADNEDDLFESILHDDVLYPVWLTKEAVSILKGFMTKNPAKRLGCVPAQGMEKAILLHPFFKDIDFEALEAKKVKPPFKPKIKGKRATENFDPEFTKEDPVLTPIEASIVQGINQEEFVGFSYVNQDFSANHRDSINSSLSGSSGLSNNNSLDLSSS</sequence>
<organism evidence="24 25">
    <name type="scientific">Ramazzottius varieornatus</name>
    <name type="common">Water bear</name>
    <name type="synonym">Tardigrade</name>
    <dbReference type="NCBI Taxonomy" id="947166"/>
    <lineage>
        <taxon>Eukaryota</taxon>
        <taxon>Metazoa</taxon>
        <taxon>Ecdysozoa</taxon>
        <taxon>Tardigrada</taxon>
        <taxon>Eutardigrada</taxon>
        <taxon>Parachela</taxon>
        <taxon>Hypsibioidea</taxon>
        <taxon>Ramazzottiidae</taxon>
        <taxon>Ramazzottius</taxon>
    </lineage>
</organism>
<evidence type="ECO:0000256" key="17">
    <source>
        <dbReference type="PIRSR" id="PIRSR000551-51"/>
    </source>
</evidence>
<dbReference type="InterPro" id="IPR000961">
    <property type="entry name" value="AGC-kinase_C"/>
</dbReference>
<evidence type="ECO:0000256" key="7">
    <source>
        <dbReference type="ARBA" id="ARBA00022737"/>
    </source>
</evidence>
<feature type="binding site" evidence="17">
    <location>
        <begin position="394"/>
        <end position="402"/>
    </location>
    <ligand>
        <name>ATP</name>
        <dbReference type="ChEBI" id="CHEBI:30616"/>
    </ligand>
</feature>
<dbReference type="PROSITE" id="PS00108">
    <property type="entry name" value="PROTEIN_KINASE_ST"/>
    <property type="match status" value="1"/>
</dbReference>
<keyword evidence="4" id="KW-0597">Phosphoprotein</keyword>
<dbReference type="AlphaFoldDB" id="A0A1D1W5J1"/>
<gene>
    <name evidence="24" type="primary">RvY_17820-1</name>
    <name evidence="24" type="synonym">RvY_17820.1</name>
    <name evidence="24" type="ORF">RvY_17820</name>
</gene>
<dbReference type="EMBL" id="BDGG01000016">
    <property type="protein sequence ID" value="GAV08073.1"/>
    <property type="molecule type" value="Genomic_DNA"/>
</dbReference>
<evidence type="ECO:0000256" key="6">
    <source>
        <dbReference type="ARBA" id="ARBA00022723"/>
    </source>
</evidence>
<dbReference type="Gene3D" id="2.60.40.150">
    <property type="entry name" value="C2 domain"/>
    <property type="match status" value="1"/>
</dbReference>
<dbReference type="InterPro" id="IPR035892">
    <property type="entry name" value="C2_domain_sf"/>
</dbReference>
<dbReference type="InterPro" id="IPR046349">
    <property type="entry name" value="C1-like_sf"/>
</dbReference>
<evidence type="ECO:0000259" key="23">
    <source>
        <dbReference type="PROSITE" id="PS51285"/>
    </source>
</evidence>
<accession>A0A1D1W5J1</accession>
<dbReference type="SMART" id="SM00239">
    <property type="entry name" value="C2"/>
    <property type="match status" value="1"/>
</dbReference>
<evidence type="ECO:0000256" key="12">
    <source>
        <dbReference type="ARBA" id="ARBA00022840"/>
    </source>
</evidence>
<keyword evidence="5 15" id="KW-0808">Transferase</keyword>
<evidence type="ECO:0000259" key="22">
    <source>
        <dbReference type="PROSITE" id="PS50081"/>
    </source>
</evidence>
<dbReference type="Proteomes" id="UP000186922">
    <property type="component" value="Unassembled WGS sequence"/>
</dbReference>
<evidence type="ECO:0000256" key="13">
    <source>
        <dbReference type="ARBA" id="ARBA00047272"/>
    </source>
</evidence>
<dbReference type="PRINTS" id="PR00008">
    <property type="entry name" value="DAGPEDOMAIN"/>
</dbReference>
<name>A0A1D1W5J1_RAMVA</name>
<dbReference type="SMART" id="SM00220">
    <property type="entry name" value="S_TKc"/>
    <property type="match status" value="1"/>
</dbReference>
<dbReference type="FunFam" id="1.10.510.10:FF:000126">
    <property type="entry name" value="Protein kinase C epsilon"/>
    <property type="match status" value="1"/>
</dbReference>
<evidence type="ECO:0000256" key="4">
    <source>
        <dbReference type="ARBA" id="ARBA00022553"/>
    </source>
</evidence>
<dbReference type="Pfam" id="PF00069">
    <property type="entry name" value="Pkinase"/>
    <property type="match status" value="1"/>
</dbReference>
<keyword evidence="12 15" id="KW-0067">ATP-binding</keyword>
<dbReference type="Pfam" id="PF00130">
    <property type="entry name" value="C1_1"/>
    <property type="match status" value="2"/>
</dbReference>
<dbReference type="Gene3D" id="3.30.200.20">
    <property type="entry name" value="Phosphorylase Kinase, domain 1"/>
    <property type="match status" value="1"/>
</dbReference>
<dbReference type="SMART" id="SM00133">
    <property type="entry name" value="S_TK_X"/>
    <property type="match status" value="1"/>
</dbReference>
<feature type="compositionally biased region" description="Low complexity" evidence="19">
    <location>
        <begin position="331"/>
        <end position="343"/>
    </location>
</feature>
<dbReference type="FunFam" id="3.30.60.20:FF:000063">
    <property type="entry name" value="Protein kinase C"/>
    <property type="match status" value="1"/>
</dbReference>
<dbReference type="GO" id="GO:0008270">
    <property type="term" value="F:zinc ion binding"/>
    <property type="evidence" value="ECO:0007669"/>
    <property type="project" value="UniProtKB-KW"/>
</dbReference>
<dbReference type="InterPro" id="IPR020454">
    <property type="entry name" value="DAG/PE-bd"/>
</dbReference>
<dbReference type="PROSITE" id="PS00107">
    <property type="entry name" value="PROTEIN_KINASE_ATP"/>
    <property type="match status" value="1"/>
</dbReference>
<dbReference type="PROSITE" id="PS00479">
    <property type="entry name" value="ZF_DAG_PE_1"/>
    <property type="match status" value="1"/>
</dbReference>
<dbReference type="PROSITE" id="PS50004">
    <property type="entry name" value="C2"/>
    <property type="match status" value="1"/>
</dbReference>
<evidence type="ECO:0000256" key="3">
    <source>
        <dbReference type="ARBA" id="ARBA00022527"/>
    </source>
</evidence>
<comment type="similarity">
    <text evidence="1 15">Belongs to the protein kinase superfamily. AGC Ser/Thr protein kinase family. PKC subfamily.</text>
</comment>
<dbReference type="InterPro" id="IPR000008">
    <property type="entry name" value="C2_dom"/>
</dbReference>
<evidence type="ECO:0000256" key="14">
    <source>
        <dbReference type="ARBA" id="ARBA00047470"/>
    </source>
</evidence>
<dbReference type="SUPFAM" id="SSF49562">
    <property type="entry name" value="C2 domain (Calcium/lipid-binding domain, CaLB)"/>
    <property type="match status" value="1"/>
</dbReference>
<dbReference type="FunFam" id="3.30.200.20:FF:000080">
    <property type="entry name" value="Protein kinase C"/>
    <property type="match status" value="1"/>
</dbReference>
<dbReference type="EC" id="2.7.11.13" evidence="2 15"/>
<protein>
    <recommendedName>
        <fullName evidence="2 15">Protein kinase C</fullName>
        <ecNumber evidence="2 15">2.7.11.13</ecNumber>
    </recommendedName>
</protein>
<feature type="compositionally biased region" description="Basic residues" evidence="19">
    <location>
        <begin position="317"/>
        <end position="328"/>
    </location>
</feature>
<comment type="catalytic activity">
    <reaction evidence="14">
        <text>L-seryl-[protein] + ATP = O-phospho-L-seryl-[protein] + ADP + H(+)</text>
        <dbReference type="Rhea" id="RHEA:17989"/>
        <dbReference type="Rhea" id="RHEA-COMP:9863"/>
        <dbReference type="Rhea" id="RHEA-COMP:11604"/>
        <dbReference type="ChEBI" id="CHEBI:15378"/>
        <dbReference type="ChEBI" id="CHEBI:29999"/>
        <dbReference type="ChEBI" id="CHEBI:30616"/>
        <dbReference type="ChEBI" id="CHEBI:83421"/>
        <dbReference type="ChEBI" id="CHEBI:456216"/>
        <dbReference type="EC" id="2.7.11.13"/>
    </reaction>
</comment>
<keyword evidence="6" id="KW-0479">Metal-binding</keyword>
<evidence type="ECO:0000256" key="2">
    <source>
        <dbReference type="ARBA" id="ARBA00012429"/>
    </source>
</evidence>
<keyword evidence="9" id="KW-0863">Zinc-finger</keyword>
<dbReference type="GO" id="GO:0004697">
    <property type="term" value="F:diacylglycerol-dependent serine/threonine kinase activity"/>
    <property type="evidence" value="ECO:0007669"/>
    <property type="project" value="UniProtKB-EC"/>
</dbReference>
<dbReference type="Pfam" id="PF00168">
    <property type="entry name" value="C2"/>
    <property type="match status" value="1"/>
</dbReference>
<dbReference type="OrthoDB" id="63267at2759"/>
<keyword evidence="10 15" id="KW-0418">Kinase</keyword>
<keyword evidence="11" id="KW-0862">Zinc</keyword>
<dbReference type="InterPro" id="IPR008271">
    <property type="entry name" value="Ser/Thr_kinase_AS"/>
</dbReference>
<feature type="domain" description="Phorbol-ester/DAG-type" evidence="22">
    <location>
        <begin position="241"/>
        <end position="291"/>
    </location>
</feature>
<dbReference type="Gene3D" id="3.30.60.20">
    <property type="match status" value="2"/>
</dbReference>
<dbReference type="Gene3D" id="1.10.510.10">
    <property type="entry name" value="Transferase(Phosphotransferase) domain 1"/>
    <property type="match status" value="1"/>
</dbReference>
<reference evidence="24 25" key="1">
    <citation type="journal article" date="2016" name="Nat. Commun.">
        <title>Extremotolerant tardigrade genome and improved radiotolerance of human cultured cells by tardigrade-unique protein.</title>
        <authorList>
            <person name="Hashimoto T."/>
            <person name="Horikawa D.D."/>
            <person name="Saito Y."/>
            <person name="Kuwahara H."/>
            <person name="Kozuka-Hata H."/>
            <person name="Shin-I T."/>
            <person name="Minakuchi Y."/>
            <person name="Ohishi K."/>
            <person name="Motoyama A."/>
            <person name="Aizu T."/>
            <person name="Enomoto A."/>
            <person name="Kondo K."/>
            <person name="Tanaka S."/>
            <person name="Hara Y."/>
            <person name="Koshikawa S."/>
            <person name="Sagara H."/>
            <person name="Miura T."/>
            <person name="Yokobori S."/>
            <person name="Miyagawa K."/>
            <person name="Suzuki Y."/>
            <person name="Kubo T."/>
            <person name="Oyama M."/>
            <person name="Kohara Y."/>
            <person name="Fujiyama A."/>
            <person name="Arakawa K."/>
            <person name="Katayama T."/>
            <person name="Toyoda A."/>
            <person name="Kunieda T."/>
        </authorList>
    </citation>
    <scope>NUCLEOTIDE SEQUENCE [LARGE SCALE GENOMIC DNA]</scope>
    <source>
        <strain evidence="24 25">YOKOZUNA-1</strain>
    </source>
</reference>
<evidence type="ECO:0000256" key="1">
    <source>
        <dbReference type="ARBA" id="ARBA00005490"/>
    </source>
</evidence>
<evidence type="ECO:0000256" key="16">
    <source>
        <dbReference type="PIRSR" id="PIRSR000551-50"/>
    </source>
</evidence>
<dbReference type="InterPro" id="IPR017892">
    <property type="entry name" value="Pkinase_C"/>
</dbReference>
<evidence type="ECO:0000259" key="20">
    <source>
        <dbReference type="PROSITE" id="PS50004"/>
    </source>
</evidence>
<dbReference type="SUPFAM" id="SSF56112">
    <property type="entry name" value="Protein kinase-like (PK-like)"/>
    <property type="match status" value="1"/>
</dbReference>
<evidence type="ECO:0000256" key="18">
    <source>
        <dbReference type="PROSITE-ProRule" id="PRU10141"/>
    </source>
</evidence>
<keyword evidence="8 15" id="KW-0547">Nucleotide-binding</keyword>
<dbReference type="InterPro" id="IPR011009">
    <property type="entry name" value="Kinase-like_dom_sf"/>
</dbReference>
<feature type="binding site" evidence="17 18">
    <location>
        <position position="419"/>
    </location>
    <ligand>
        <name>ATP</name>
        <dbReference type="ChEBI" id="CHEBI:30616"/>
    </ligand>
</feature>
<evidence type="ECO:0000256" key="19">
    <source>
        <dbReference type="SAM" id="MobiDB-lite"/>
    </source>
</evidence>
<dbReference type="Pfam" id="PF00433">
    <property type="entry name" value="Pkinase_C"/>
    <property type="match status" value="1"/>
</dbReference>
<dbReference type="STRING" id="947166.A0A1D1W5J1"/>
<evidence type="ECO:0000256" key="9">
    <source>
        <dbReference type="ARBA" id="ARBA00022771"/>
    </source>
</evidence>
<evidence type="ECO:0000256" key="11">
    <source>
        <dbReference type="ARBA" id="ARBA00022833"/>
    </source>
</evidence>
<dbReference type="FunFam" id="3.30.60.20:FF:000003">
    <property type="entry name" value="Protein kinase C delta"/>
    <property type="match status" value="1"/>
</dbReference>
<dbReference type="InterPro" id="IPR017441">
    <property type="entry name" value="Protein_kinase_ATP_BS"/>
</dbReference>